<dbReference type="GO" id="GO:0019171">
    <property type="term" value="F:(3R)-hydroxyacyl-[acyl-carrier-protein] dehydratase activity"/>
    <property type="evidence" value="ECO:0007669"/>
    <property type="project" value="UniProtKB-EC"/>
</dbReference>
<evidence type="ECO:0000256" key="1">
    <source>
        <dbReference type="ARBA" id="ARBA00009174"/>
    </source>
</evidence>
<dbReference type="EC" id="4.2.1.59" evidence="3"/>
<dbReference type="EMBL" id="DVFW01000013">
    <property type="protein sequence ID" value="HIQ80000.1"/>
    <property type="molecule type" value="Genomic_DNA"/>
</dbReference>
<evidence type="ECO:0000256" key="2">
    <source>
        <dbReference type="ARBA" id="ARBA00023239"/>
    </source>
</evidence>
<evidence type="ECO:0000313" key="4">
    <source>
        <dbReference type="Proteomes" id="UP000886787"/>
    </source>
</evidence>
<evidence type="ECO:0000313" key="3">
    <source>
        <dbReference type="EMBL" id="HIQ80000.1"/>
    </source>
</evidence>
<dbReference type="CDD" id="cd01288">
    <property type="entry name" value="FabZ"/>
    <property type="match status" value="1"/>
</dbReference>
<dbReference type="InterPro" id="IPR013114">
    <property type="entry name" value="FabA_FabZ"/>
</dbReference>
<reference evidence="3" key="2">
    <citation type="journal article" date="2021" name="PeerJ">
        <title>Extensive microbial diversity within the chicken gut microbiome revealed by metagenomics and culture.</title>
        <authorList>
            <person name="Gilroy R."/>
            <person name="Ravi A."/>
            <person name="Getino M."/>
            <person name="Pursley I."/>
            <person name="Horton D.L."/>
            <person name="Alikhan N.F."/>
            <person name="Baker D."/>
            <person name="Gharbi K."/>
            <person name="Hall N."/>
            <person name="Watson M."/>
            <person name="Adriaenssens E.M."/>
            <person name="Foster-Nyarko E."/>
            <person name="Jarju S."/>
            <person name="Secka A."/>
            <person name="Antonio M."/>
            <person name="Oren A."/>
            <person name="Chaudhuri R.R."/>
            <person name="La Ragione R."/>
            <person name="Hildebrand F."/>
            <person name="Pallen M.J."/>
        </authorList>
    </citation>
    <scope>NUCLEOTIDE SEQUENCE</scope>
    <source>
        <strain evidence="3">ChiSjej1B19-3389</strain>
    </source>
</reference>
<organism evidence="3 4">
    <name type="scientific">Candidatus Scatavimonas merdigallinarum</name>
    <dbReference type="NCBI Taxonomy" id="2840914"/>
    <lineage>
        <taxon>Bacteria</taxon>
        <taxon>Bacillati</taxon>
        <taxon>Bacillota</taxon>
        <taxon>Clostridia</taxon>
        <taxon>Eubacteriales</taxon>
        <taxon>Oscillospiraceae</taxon>
        <taxon>Oscillospiraceae incertae sedis</taxon>
        <taxon>Candidatus Scatavimonas</taxon>
    </lineage>
</organism>
<reference evidence="3" key="1">
    <citation type="submission" date="2020-10" db="EMBL/GenBank/DDBJ databases">
        <authorList>
            <person name="Gilroy R."/>
        </authorList>
    </citation>
    <scope>NUCLEOTIDE SEQUENCE</scope>
    <source>
        <strain evidence="3">ChiSjej1B19-3389</strain>
    </source>
</reference>
<dbReference type="PANTHER" id="PTHR30272:SF1">
    <property type="entry name" value="3-HYDROXYACYL-[ACYL-CARRIER-PROTEIN] DEHYDRATASE"/>
    <property type="match status" value="1"/>
</dbReference>
<sequence length="140" mass="15474">MNQEEIKKIIPHRAPMLLVDEAYRIDENTSKGKLAIRGDEFFLQGHFPGNPVVPGVILCEAMAQASCVLLGERAKGATPYFTKMDNVKFKNKVLPGDTLETVCTLVKNRGAFYFVEAKGYVDGKLCASAEFAFALVKNEE</sequence>
<comment type="caution">
    <text evidence="3">The sequence shown here is derived from an EMBL/GenBank/DDBJ whole genome shotgun (WGS) entry which is preliminary data.</text>
</comment>
<accession>A0A9D1CV21</accession>
<keyword evidence="2 3" id="KW-0456">Lyase</keyword>
<dbReference type="InterPro" id="IPR029069">
    <property type="entry name" value="HotDog_dom_sf"/>
</dbReference>
<protein>
    <submittedName>
        <fullName evidence="3">3-hydroxyacyl-ACP dehydratase FabZ</fullName>
        <ecNumber evidence="3">4.2.1.59</ecNumber>
    </submittedName>
</protein>
<name>A0A9D1CV21_9FIRM</name>
<comment type="similarity">
    <text evidence="1">Belongs to the thioester dehydratase family. FabZ subfamily.</text>
</comment>
<gene>
    <name evidence="3" type="primary">fabZ</name>
    <name evidence="3" type="ORF">IAD32_01785</name>
</gene>
<dbReference type="NCBIfam" id="NF000582">
    <property type="entry name" value="PRK00006.1"/>
    <property type="match status" value="1"/>
</dbReference>
<dbReference type="Pfam" id="PF07977">
    <property type="entry name" value="FabA"/>
    <property type="match status" value="1"/>
</dbReference>
<proteinExistence type="inferred from homology"/>
<dbReference type="SUPFAM" id="SSF54637">
    <property type="entry name" value="Thioesterase/thiol ester dehydrase-isomerase"/>
    <property type="match status" value="1"/>
</dbReference>
<dbReference type="PANTHER" id="PTHR30272">
    <property type="entry name" value="3-HYDROXYACYL-[ACYL-CARRIER-PROTEIN] DEHYDRATASE"/>
    <property type="match status" value="1"/>
</dbReference>
<dbReference type="AlphaFoldDB" id="A0A9D1CV21"/>
<dbReference type="Proteomes" id="UP000886787">
    <property type="component" value="Unassembled WGS sequence"/>
</dbReference>
<dbReference type="Gene3D" id="3.10.129.10">
    <property type="entry name" value="Hotdog Thioesterase"/>
    <property type="match status" value="1"/>
</dbReference>